<comment type="catalytic activity">
    <reaction evidence="7">
        <text>RNA(n+1) + phosphate = RNA(n) + a ribonucleoside 5'-diphosphate</text>
        <dbReference type="Rhea" id="RHEA:22096"/>
        <dbReference type="Rhea" id="RHEA-COMP:14527"/>
        <dbReference type="Rhea" id="RHEA-COMP:17342"/>
        <dbReference type="ChEBI" id="CHEBI:43474"/>
        <dbReference type="ChEBI" id="CHEBI:57930"/>
        <dbReference type="ChEBI" id="CHEBI:140395"/>
        <dbReference type="EC" id="2.7.7.8"/>
    </reaction>
</comment>
<comment type="cofactor">
    <cofactor evidence="7">
        <name>Mg(2+)</name>
        <dbReference type="ChEBI" id="CHEBI:18420"/>
    </cofactor>
</comment>
<dbReference type="FunFam" id="3.30.1370.10:FF:000001">
    <property type="entry name" value="Polyribonucleotide nucleotidyltransferase"/>
    <property type="match status" value="1"/>
</dbReference>
<dbReference type="CDD" id="cd11364">
    <property type="entry name" value="RNase_PH_PNPase_2"/>
    <property type="match status" value="1"/>
</dbReference>
<dbReference type="Proteomes" id="UP000270927">
    <property type="component" value="Unassembled WGS sequence"/>
</dbReference>
<evidence type="ECO:0000256" key="7">
    <source>
        <dbReference type="HAMAP-Rule" id="MF_01595"/>
    </source>
</evidence>
<dbReference type="InterPro" id="IPR003029">
    <property type="entry name" value="S1_domain"/>
</dbReference>
<gene>
    <name evidence="7 9" type="primary">pnp</name>
    <name evidence="9" type="ORF">EDM02_03905</name>
</gene>
<dbReference type="InterPro" id="IPR020568">
    <property type="entry name" value="Ribosomal_Su5_D2-typ_SF"/>
</dbReference>
<dbReference type="SUPFAM" id="SSF54791">
    <property type="entry name" value="Eukaryotic type KH-domain (KH-domain type I)"/>
    <property type="match status" value="1"/>
</dbReference>
<dbReference type="Pfam" id="PF03726">
    <property type="entry name" value="PNPase"/>
    <property type="match status" value="1"/>
</dbReference>
<dbReference type="InterPro" id="IPR004087">
    <property type="entry name" value="KH_dom"/>
</dbReference>
<dbReference type="Gene3D" id="3.30.1370.10">
    <property type="entry name" value="K Homology domain, type 1"/>
    <property type="match status" value="1"/>
</dbReference>
<dbReference type="PANTHER" id="PTHR11252">
    <property type="entry name" value="POLYRIBONUCLEOTIDE NUCLEOTIDYLTRANSFERASE"/>
    <property type="match status" value="1"/>
</dbReference>
<dbReference type="Pfam" id="PF01138">
    <property type="entry name" value="RNase_PH"/>
    <property type="match status" value="2"/>
</dbReference>
<dbReference type="Gene3D" id="3.30.230.70">
    <property type="entry name" value="GHMP Kinase, N-terminal domain"/>
    <property type="match status" value="2"/>
</dbReference>
<dbReference type="GO" id="GO:0004654">
    <property type="term" value="F:polyribonucleotide nucleotidyltransferase activity"/>
    <property type="evidence" value="ECO:0007669"/>
    <property type="project" value="UniProtKB-UniRule"/>
</dbReference>
<dbReference type="FunFam" id="3.30.230.70:FF:000001">
    <property type="entry name" value="Polyribonucleotide nucleotidyltransferase"/>
    <property type="match status" value="1"/>
</dbReference>
<dbReference type="InterPro" id="IPR001247">
    <property type="entry name" value="ExoRNase_PH_dom1"/>
</dbReference>
<keyword evidence="5 7" id="KW-0460">Magnesium</keyword>
<organism evidence="9 10">
    <name type="scientific">Candidatus Cardinium hertigii</name>
    <dbReference type="NCBI Taxonomy" id="247481"/>
    <lineage>
        <taxon>Bacteria</taxon>
        <taxon>Pseudomonadati</taxon>
        <taxon>Bacteroidota</taxon>
        <taxon>Cytophagia</taxon>
        <taxon>Cytophagales</taxon>
        <taxon>Amoebophilaceae</taxon>
        <taxon>Candidatus Cardinium</taxon>
    </lineage>
</organism>
<dbReference type="InterPro" id="IPR012340">
    <property type="entry name" value="NA-bd_OB-fold"/>
</dbReference>
<dbReference type="Gene3D" id="2.40.50.140">
    <property type="entry name" value="Nucleic acid-binding proteins"/>
    <property type="match status" value="1"/>
</dbReference>
<dbReference type="PROSITE" id="PS50126">
    <property type="entry name" value="S1"/>
    <property type="match status" value="1"/>
</dbReference>
<dbReference type="SMART" id="SM00322">
    <property type="entry name" value="KH"/>
    <property type="match status" value="1"/>
</dbReference>
<reference evidence="9 10" key="1">
    <citation type="submission" date="2018-09" db="EMBL/GenBank/DDBJ databases">
        <title>Comparative Genomics of Wolbachia-Cardinium Dual Endosymbiosis in a Plant-Parasitic Nematode.</title>
        <authorList>
            <person name="Brown A.M.V."/>
            <person name="Wasala S.K."/>
            <person name="Howe D.K."/>
            <person name="Peetz A.B."/>
            <person name="Zasada I.A."/>
            <person name="Denver D.R."/>
        </authorList>
    </citation>
    <scope>NUCLEOTIDE SEQUENCE [LARGE SCALE GENOMIC DNA]</scope>
    <source>
        <strain evidence="9 10">Pp_1</strain>
    </source>
</reference>
<feature type="binding site" evidence="7">
    <location>
        <position position="497"/>
    </location>
    <ligand>
        <name>Mg(2+)</name>
        <dbReference type="ChEBI" id="CHEBI:18420"/>
    </ligand>
</feature>
<keyword evidence="10" id="KW-1185">Reference proteome</keyword>
<comment type="similarity">
    <text evidence="1 7">Belongs to the polyribonucleotide nucleotidyltransferase family.</text>
</comment>
<dbReference type="PIRSF" id="PIRSF005499">
    <property type="entry name" value="PNPase"/>
    <property type="match status" value="1"/>
</dbReference>
<dbReference type="PROSITE" id="PS50084">
    <property type="entry name" value="KH_TYPE_1"/>
    <property type="match status" value="1"/>
</dbReference>
<dbReference type="InterPro" id="IPR036345">
    <property type="entry name" value="ExoRNase_PH_dom2_sf"/>
</dbReference>
<sequence length="721" mass="79173">MLRKIISKTIKLPDSRVMTIETGKLATQADGAVVVRIGNTILLATVVAKEGSVESPFSFFPLYVDYQEKFAASGKIPGGFLKREGRLGDHEIIIARLVDRAIRPLFPKGFNSEVQINISLISADDEVLPDALAALAASCALAVSSIPFNGPISEVRVVRIDGAFLINPVSSLIEKADINLIVAATEDSVLMVEGAMHEVQEAEMVEAIRYAHEAIKLHCQVQRALMEAVGVEKSVFKPIDFLATVDYHSALREAIYLDMYAVVKQGIPSKILRKEAFLAVEHRYREQLAQNQKGEEVTHTQQKEFIYSIETQVIRDLILHEALRLDGRQLHEIRPIEAEVDYLPSAHGSALFTRGETQSLTTVTLGSKFDEQIIDRAMEDGYSRFILHYNFPAFSTKEIKPNRGPSRREIGHGNLAMRALQAVLPPDKENLYTIRVVSDILESNGSSSMATVCAGSLALMDSGIPIKAHVSGIAMGLVIDPITGRFAVLSDILGDEDRVGDMDFKVTGTHQGITACQMDMKVAGISYAMLEQALLQAKEGRFHIAQKMAEAMATPRPESKPHAPKIANIEIEKEMIGAIIGPGGKVIQEIQKDTGTRIDIMEQHNNGMVTIFASNQACLQKALSRIHTIVAKPIIGEIYMGKVKSVLNYGAFIEFMPGKDGLLHVSEVCWERIEDLEKVLEIGETLQVKLIGIDPKTGKYRLSRKALLPAQKDAAVVNVAV</sequence>
<evidence type="ECO:0000256" key="6">
    <source>
        <dbReference type="ARBA" id="ARBA00022884"/>
    </source>
</evidence>
<proteinExistence type="inferred from homology"/>
<dbReference type="SMART" id="SM00316">
    <property type="entry name" value="S1"/>
    <property type="match status" value="1"/>
</dbReference>
<name>A0A3N2QBR9_9BACT</name>
<evidence type="ECO:0000256" key="2">
    <source>
        <dbReference type="ARBA" id="ARBA00022490"/>
    </source>
</evidence>
<dbReference type="GO" id="GO:0006396">
    <property type="term" value="P:RNA processing"/>
    <property type="evidence" value="ECO:0007669"/>
    <property type="project" value="InterPro"/>
</dbReference>
<evidence type="ECO:0000256" key="1">
    <source>
        <dbReference type="ARBA" id="ARBA00007404"/>
    </source>
</evidence>
<keyword evidence="3 7" id="KW-0808">Transferase</keyword>
<dbReference type="Pfam" id="PF00575">
    <property type="entry name" value="S1"/>
    <property type="match status" value="1"/>
</dbReference>
<dbReference type="EC" id="2.7.7.8" evidence="7"/>
<dbReference type="InterPro" id="IPR015847">
    <property type="entry name" value="ExoRNase_PH_dom2"/>
</dbReference>
<dbReference type="GO" id="GO:0000287">
    <property type="term" value="F:magnesium ion binding"/>
    <property type="evidence" value="ECO:0007669"/>
    <property type="project" value="UniProtKB-UniRule"/>
</dbReference>
<evidence type="ECO:0000256" key="4">
    <source>
        <dbReference type="ARBA" id="ARBA00022695"/>
    </source>
</evidence>
<evidence type="ECO:0000313" key="9">
    <source>
        <dbReference type="EMBL" id="ROT47267.1"/>
    </source>
</evidence>
<keyword evidence="6 7" id="KW-0694">RNA-binding</keyword>
<evidence type="ECO:0000256" key="3">
    <source>
        <dbReference type="ARBA" id="ARBA00022679"/>
    </source>
</evidence>
<evidence type="ECO:0000256" key="5">
    <source>
        <dbReference type="ARBA" id="ARBA00022842"/>
    </source>
</evidence>
<feature type="domain" description="S1 motif" evidence="8">
    <location>
        <begin position="636"/>
        <end position="705"/>
    </location>
</feature>
<dbReference type="InterPro" id="IPR012162">
    <property type="entry name" value="PNPase"/>
</dbReference>
<evidence type="ECO:0000259" key="8">
    <source>
        <dbReference type="PROSITE" id="PS50126"/>
    </source>
</evidence>
<dbReference type="RefSeq" id="WP_123663204.1">
    <property type="nucleotide sequence ID" value="NZ_RARA01000025.1"/>
</dbReference>
<dbReference type="GO" id="GO:0005829">
    <property type="term" value="C:cytosol"/>
    <property type="evidence" value="ECO:0007669"/>
    <property type="project" value="TreeGrafter"/>
</dbReference>
<dbReference type="CDD" id="cd02393">
    <property type="entry name" value="KH-I_PNPase"/>
    <property type="match status" value="1"/>
</dbReference>
<protein>
    <recommendedName>
        <fullName evidence="7">Polyribonucleotide nucleotidyltransferase</fullName>
        <ecNumber evidence="7">2.7.7.8</ecNumber>
    </recommendedName>
    <alternativeName>
        <fullName evidence="7">Polynucleotide phosphorylase</fullName>
        <shortName evidence="7">PNPase</shortName>
    </alternativeName>
</protein>
<dbReference type="InterPro" id="IPR036612">
    <property type="entry name" value="KH_dom_type_1_sf"/>
</dbReference>
<dbReference type="SUPFAM" id="SSF54211">
    <property type="entry name" value="Ribosomal protein S5 domain 2-like"/>
    <property type="match status" value="2"/>
</dbReference>
<dbReference type="GO" id="GO:0000175">
    <property type="term" value="F:3'-5'-RNA exonuclease activity"/>
    <property type="evidence" value="ECO:0007669"/>
    <property type="project" value="TreeGrafter"/>
</dbReference>
<comment type="subcellular location">
    <subcellularLocation>
        <location evidence="7">Cytoplasm</location>
    </subcellularLocation>
</comment>
<dbReference type="PANTHER" id="PTHR11252:SF0">
    <property type="entry name" value="POLYRIBONUCLEOTIDE NUCLEOTIDYLTRANSFERASE 1, MITOCHONDRIAL"/>
    <property type="match status" value="1"/>
</dbReference>
<keyword evidence="7" id="KW-0479">Metal-binding</keyword>
<evidence type="ECO:0000313" key="10">
    <source>
        <dbReference type="Proteomes" id="UP000270927"/>
    </source>
</evidence>
<comment type="caution">
    <text evidence="9">The sequence shown here is derived from an EMBL/GenBank/DDBJ whole genome shotgun (WGS) entry which is preliminary data.</text>
</comment>
<keyword evidence="4 7" id="KW-0548">Nucleotidyltransferase</keyword>
<dbReference type="SUPFAM" id="SSF55666">
    <property type="entry name" value="Ribonuclease PH domain 2-like"/>
    <property type="match status" value="2"/>
</dbReference>
<dbReference type="GO" id="GO:0006402">
    <property type="term" value="P:mRNA catabolic process"/>
    <property type="evidence" value="ECO:0007669"/>
    <property type="project" value="UniProtKB-UniRule"/>
</dbReference>
<dbReference type="InterPro" id="IPR027408">
    <property type="entry name" value="PNPase/RNase_PH_dom_sf"/>
</dbReference>
<dbReference type="InterPro" id="IPR015848">
    <property type="entry name" value="PNPase_PH_RNA-bd_bac/org-type"/>
</dbReference>
<accession>A0A3N2QBR9</accession>
<keyword evidence="2 7" id="KW-0963">Cytoplasm</keyword>
<dbReference type="NCBIfam" id="NF008805">
    <property type="entry name" value="PRK11824.1"/>
    <property type="match status" value="1"/>
</dbReference>
<dbReference type="EMBL" id="RARA01000025">
    <property type="protein sequence ID" value="ROT47267.1"/>
    <property type="molecule type" value="Genomic_DNA"/>
</dbReference>
<feature type="binding site" evidence="7">
    <location>
        <position position="503"/>
    </location>
    <ligand>
        <name>Mg(2+)</name>
        <dbReference type="ChEBI" id="CHEBI:18420"/>
    </ligand>
</feature>
<dbReference type="NCBIfam" id="TIGR03591">
    <property type="entry name" value="polynuc_phos"/>
    <property type="match status" value="1"/>
</dbReference>
<dbReference type="AlphaFoldDB" id="A0A3N2QBR9"/>
<dbReference type="GO" id="GO:0003723">
    <property type="term" value="F:RNA binding"/>
    <property type="evidence" value="ECO:0007669"/>
    <property type="project" value="UniProtKB-UniRule"/>
</dbReference>
<dbReference type="HAMAP" id="MF_01595">
    <property type="entry name" value="PNPase"/>
    <property type="match status" value="1"/>
</dbReference>
<dbReference type="Pfam" id="PF00013">
    <property type="entry name" value="KH_1"/>
    <property type="match status" value="1"/>
</dbReference>
<dbReference type="InterPro" id="IPR004088">
    <property type="entry name" value="KH_dom_type_1"/>
</dbReference>
<comment type="function">
    <text evidence="7">Involved in mRNA degradation. Catalyzes the phosphorolysis of single-stranded polyribonucleotides processively in the 3'- to 5'-direction.</text>
</comment>
<dbReference type="SUPFAM" id="SSF50249">
    <property type="entry name" value="Nucleic acid-binding proteins"/>
    <property type="match status" value="1"/>
</dbReference>
<dbReference type="Pfam" id="PF03725">
    <property type="entry name" value="RNase_PH_C"/>
    <property type="match status" value="1"/>
</dbReference>
<dbReference type="OrthoDB" id="9804305at2"/>